<dbReference type="GO" id="GO:0046872">
    <property type="term" value="F:metal ion binding"/>
    <property type="evidence" value="ECO:0007669"/>
    <property type="project" value="UniProtKB-KW"/>
</dbReference>
<dbReference type="Pfam" id="PF05147">
    <property type="entry name" value="LANC_like"/>
    <property type="match status" value="1"/>
</dbReference>
<dbReference type="PRINTS" id="PR01950">
    <property type="entry name" value="LANCSUPER"/>
</dbReference>
<dbReference type="PhylomeDB" id="A0A0G4H5H5"/>
<dbReference type="PANTHER" id="PTHR12736:SF7">
    <property type="entry name" value="LANC-LIKE PROTEIN 3"/>
    <property type="match status" value="1"/>
</dbReference>
<dbReference type="EMBL" id="CDMZ01001887">
    <property type="protein sequence ID" value="CEM38879.1"/>
    <property type="molecule type" value="Genomic_DNA"/>
</dbReference>
<sequence length="404" mass="43320">MRPSRYFPHPSPFPECSRETARALSTAIVSELRKETAAGPPSREDGCVYTGAAGKAYCLYRIGELDLASQLLHLSLHQGSKRRRPSDGLSLMCGEAGVAVVAALVSHASGKTETAQKMVDKFCSFAASSSGLMTSKADDEWLYGKTGFLVGALELRRVLGNQAVPSQIVESVWNGLLRKGVSTGWVFPWHGEEYVGAAHGTMGVLHALMSVPEMCLAGGAGGSGNREALEAGLRTVLGWKCPDGNFPAVVEEKSQQMSELVHFCHGAPGAVLLFSRAALLFSSQAYAREAVAAAEIVYSRGLLRKGPGLCHGVAGNGFALLVLSRLPPPLLSASESERWRSRARQFAHFISTDEFRNGSRQPDTPLSMWEGWAGVLTFLKALSPSEPDKGDNLDPFPLFSVFPV</sequence>
<gene>
    <name evidence="2" type="ORF">Cvel_5714</name>
</gene>
<accession>A0A0G4H5H5</accession>
<name>A0A0G4H5H5_9ALVE</name>
<dbReference type="VEuPathDB" id="CryptoDB:Cvel_5714"/>
<dbReference type="AlphaFoldDB" id="A0A0G4H5H5"/>
<keyword evidence="1" id="KW-0862">Zinc</keyword>
<evidence type="ECO:0000313" key="2">
    <source>
        <dbReference type="EMBL" id="CEM38879.1"/>
    </source>
</evidence>
<dbReference type="GO" id="GO:0031179">
    <property type="term" value="P:peptide modification"/>
    <property type="evidence" value="ECO:0007669"/>
    <property type="project" value="InterPro"/>
</dbReference>
<dbReference type="GO" id="GO:0005886">
    <property type="term" value="C:plasma membrane"/>
    <property type="evidence" value="ECO:0007669"/>
    <property type="project" value="TreeGrafter"/>
</dbReference>
<dbReference type="GO" id="GO:0005975">
    <property type="term" value="P:carbohydrate metabolic process"/>
    <property type="evidence" value="ECO:0007669"/>
    <property type="project" value="InterPro"/>
</dbReference>
<feature type="binding site" evidence="1">
    <location>
        <position position="311"/>
    </location>
    <ligand>
        <name>Zn(2+)</name>
        <dbReference type="ChEBI" id="CHEBI:29105"/>
    </ligand>
</feature>
<dbReference type="CDD" id="cd04794">
    <property type="entry name" value="euk_LANCL"/>
    <property type="match status" value="1"/>
</dbReference>
<dbReference type="PANTHER" id="PTHR12736">
    <property type="entry name" value="LANC-LIKE PROTEIN"/>
    <property type="match status" value="1"/>
</dbReference>
<proteinExistence type="predicted"/>
<keyword evidence="1" id="KW-0479">Metal-binding</keyword>
<organism evidence="2">
    <name type="scientific">Chromera velia CCMP2878</name>
    <dbReference type="NCBI Taxonomy" id="1169474"/>
    <lineage>
        <taxon>Eukaryota</taxon>
        <taxon>Sar</taxon>
        <taxon>Alveolata</taxon>
        <taxon>Colpodellida</taxon>
        <taxon>Chromeraceae</taxon>
        <taxon>Chromera</taxon>
    </lineage>
</organism>
<protein>
    <submittedName>
        <fullName evidence="2">Uncharacterized protein</fullName>
    </submittedName>
</protein>
<reference evidence="2" key="1">
    <citation type="submission" date="2014-11" db="EMBL/GenBank/DDBJ databases">
        <authorList>
            <person name="Otto D Thomas"/>
            <person name="Naeem Raeece"/>
        </authorList>
    </citation>
    <scope>NUCLEOTIDE SEQUENCE</scope>
</reference>
<feature type="binding site" evidence="1">
    <location>
        <position position="264"/>
    </location>
    <ligand>
        <name>Zn(2+)</name>
        <dbReference type="ChEBI" id="CHEBI:29105"/>
    </ligand>
</feature>
<dbReference type="InterPro" id="IPR007822">
    <property type="entry name" value="LANC-like"/>
</dbReference>
<dbReference type="InterPro" id="IPR012341">
    <property type="entry name" value="6hp_glycosidase-like_sf"/>
</dbReference>
<dbReference type="SUPFAM" id="SSF158745">
    <property type="entry name" value="LanC-like"/>
    <property type="match status" value="1"/>
</dbReference>
<dbReference type="Gene3D" id="1.50.10.10">
    <property type="match status" value="1"/>
</dbReference>
<feature type="binding site" evidence="1">
    <location>
        <position position="310"/>
    </location>
    <ligand>
        <name>Zn(2+)</name>
        <dbReference type="ChEBI" id="CHEBI:29105"/>
    </ligand>
</feature>
<evidence type="ECO:0000256" key="1">
    <source>
        <dbReference type="PIRSR" id="PIRSR607822-1"/>
    </source>
</evidence>
<dbReference type="SMART" id="SM01260">
    <property type="entry name" value="LANC_like"/>
    <property type="match status" value="1"/>
</dbReference>